<proteinExistence type="predicted"/>
<dbReference type="AlphaFoldDB" id="A0A395SWQ6"/>
<feature type="compositionally biased region" description="Low complexity" evidence="2">
    <location>
        <begin position="254"/>
        <end position="263"/>
    </location>
</feature>
<feature type="compositionally biased region" description="Low complexity" evidence="2">
    <location>
        <begin position="339"/>
        <end position="350"/>
    </location>
</feature>
<dbReference type="STRING" id="5514.A0A395SWQ6"/>
<name>A0A395SWQ6_FUSSP</name>
<reference evidence="4 5" key="1">
    <citation type="journal article" date="2018" name="PLoS Pathog.">
        <title>Evolution of structural diversity of trichothecenes, a family of toxins produced by plant pathogenic and entomopathogenic fungi.</title>
        <authorList>
            <person name="Proctor R.H."/>
            <person name="McCormick S.P."/>
            <person name="Kim H.S."/>
            <person name="Cardoza R.E."/>
            <person name="Stanley A.M."/>
            <person name="Lindo L."/>
            <person name="Kelly A."/>
            <person name="Brown D.W."/>
            <person name="Lee T."/>
            <person name="Vaughan M.M."/>
            <person name="Alexander N.J."/>
            <person name="Busman M."/>
            <person name="Gutierrez S."/>
        </authorList>
    </citation>
    <scope>NUCLEOTIDE SEQUENCE [LARGE SCALE GENOMIC DNA]</scope>
    <source>
        <strain evidence="4 5">NRRL 3299</strain>
    </source>
</reference>
<dbReference type="Pfam" id="PF20994">
    <property type="entry name" value="CENPU"/>
    <property type="match status" value="1"/>
</dbReference>
<feature type="domain" description="Inner kinetochore subunit AME1" evidence="3">
    <location>
        <begin position="471"/>
        <end position="655"/>
    </location>
</feature>
<evidence type="ECO:0000259" key="3">
    <source>
        <dbReference type="Pfam" id="PF20994"/>
    </source>
</evidence>
<protein>
    <recommendedName>
        <fullName evidence="3">Inner kinetochore subunit AME1 domain-containing protein</fullName>
    </recommendedName>
</protein>
<gene>
    <name evidence="4" type="ORF">FSPOR_167</name>
</gene>
<accession>A0A395SWQ6</accession>
<organism evidence="4 5">
    <name type="scientific">Fusarium sporotrichioides</name>
    <dbReference type="NCBI Taxonomy" id="5514"/>
    <lineage>
        <taxon>Eukaryota</taxon>
        <taxon>Fungi</taxon>
        <taxon>Dikarya</taxon>
        <taxon>Ascomycota</taxon>
        <taxon>Pezizomycotina</taxon>
        <taxon>Sordariomycetes</taxon>
        <taxon>Hypocreomycetidae</taxon>
        <taxon>Hypocreales</taxon>
        <taxon>Nectriaceae</taxon>
        <taxon>Fusarium</taxon>
    </lineage>
</organism>
<feature type="coiled-coil region" evidence="1">
    <location>
        <begin position="534"/>
        <end position="561"/>
    </location>
</feature>
<evidence type="ECO:0000313" key="5">
    <source>
        <dbReference type="Proteomes" id="UP000266152"/>
    </source>
</evidence>
<feature type="compositionally biased region" description="Acidic residues" evidence="2">
    <location>
        <begin position="367"/>
        <end position="376"/>
    </location>
</feature>
<sequence>MATGMSQIATNKHATDLLIQPTGQQGRDERLQQRLRGAQRTNIQDESFNLDFNLDLAGLNIASSTPAAPKPAPPTSSANTSAKRRRLDTEPPPSASAQGSARRRSPRIRSDDPYELPDTSKESGAQDTSAEAAEVEESVDDAAEETEIEPESEPEPEPEPEPELPSPQQSVEAPEENEVDIELPVLPNGNVSTSPDARPSSQRTQEDDQSPDEPQIMQIDAVSSTTRLHAALAEEDDVPASSSPLVSKLRRSGGHSMSRSRISQGRASRATELSLDADELSPERPVQAPAEDELSEDNQIEDEPADITIEPAEDEPEELEEPEEPEEEVDTQEEEDAVAEAINAVEAAKALSKKRPRRSLPSQSPEAEPEEQAEEEPTPKRRRGQSSRSPATQKQPATKPKPSTKSRTGPKPLPQQVRKTKQAEKARRVSDGSAIEITVQRFVNVKKYGKDDGEEDQLAGDAPFIMNGETVVDVFSQVCFEVIDGVVARLYDTLGNTEEKEKKKECRIKILALEAYKEELTSRLLQQAIHLSDLNTLRKRVRIVQREKLSLREEILRLKTEKEQVALKMDAVRIKHEEDTKESKYRLDTSAIMHDIDMAVERGRDAPELSRAQEKKADLANLELLVARITDEASSASSAGGMLQQVKNFNAFLERAAVALETKGR</sequence>
<feature type="region of interest" description="Disordered" evidence="2">
    <location>
        <begin position="62"/>
        <end position="429"/>
    </location>
</feature>
<evidence type="ECO:0000313" key="4">
    <source>
        <dbReference type="EMBL" id="RGP76492.1"/>
    </source>
</evidence>
<feature type="compositionally biased region" description="Polar residues" evidence="2">
    <location>
        <begin position="189"/>
        <end position="203"/>
    </location>
</feature>
<keyword evidence="5" id="KW-1185">Reference proteome</keyword>
<dbReference type="Proteomes" id="UP000266152">
    <property type="component" value="Unassembled WGS sequence"/>
</dbReference>
<evidence type="ECO:0000256" key="1">
    <source>
        <dbReference type="SAM" id="Coils"/>
    </source>
</evidence>
<feature type="region of interest" description="Disordered" evidence="2">
    <location>
        <begin position="1"/>
        <end position="48"/>
    </location>
</feature>
<feature type="compositionally biased region" description="Acidic residues" evidence="2">
    <location>
        <begin position="290"/>
        <end position="338"/>
    </location>
</feature>
<dbReference type="EMBL" id="PXOF01000004">
    <property type="protein sequence ID" value="RGP76492.1"/>
    <property type="molecule type" value="Genomic_DNA"/>
</dbReference>
<feature type="compositionally biased region" description="Acidic residues" evidence="2">
    <location>
        <begin position="133"/>
        <end position="162"/>
    </location>
</feature>
<dbReference type="InterPro" id="IPR048743">
    <property type="entry name" value="AME1"/>
</dbReference>
<evidence type="ECO:0000256" key="2">
    <source>
        <dbReference type="SAM" id="MobiDB-lite"/>
    </source>
</evidence>
<feature type="compositionally biased region" description="Polar residues" evidence="2">
    <location>
        <begin position="386"/>
        <end position="407"/>
    </location>
</feature>
<keyword evidence="1" id="KW-0175">Coiled coil</keyword>
<feature type="compositionally biased region" description="Polar residues" evidence="2">
    <location>
        <begin position="1"/>
        <end position="12"/>
    </location>
</feature>
<comment type="caution">
    <text evidence="4">The sequence shown here is derived from an EMBL/GenBank/DDBJ whole genome shotgun (WGS) entry which is preliminary data.</text>
</comment>